<organism evidence="1 2">
    <name type="scientific">Aestuariirhabdus litorea</name>
    <dbReference type="NCBI Taxonomy" id="2528527"/>
    <lineage>
        <taxon>Bacteria</taxon>
        <taxon>Pseudomonadati</taxon>
        <taxon>Pseudomonadota</taxon>
        <taxon>Gammaproteobacteria</taxon>
        <taxon>Oceanospirillales</taxon>
        <taxon>Aestuariirhabdaceae</taxon>
        <taxon>Aestuariirhabdus</taxon>
    </lineage>
</organism>
<dbReference type="Proteomes" id="UP000280792">
    <property type="component" value="Unassembled WGS sequence"/>
</dbReference>
<evidence type="ECO:0000313" key="2">
    <source>
        <dbReference type="Proteomes" id="UP000280792"/>
    </source>
</evidence>
<dbReference type="EMBL" id="QWEZ01000001">
    <property type="protein sequence ID" value="RRJ84016.1"/>
    <property type="molecule type" value="Genomic_DNA"/>
</dbReference>
<protein>
    <submittedName>
        <fullName evidence="1">DUF3549 family protein</fullName>
    </submittedName>
</protein>
<keyword evidence="2" id="KW-1185">Reference proteome</keyword>
<proteinExistence type="predicted"/>
<reference evidence="1 2" key="1">
    <citation type="submission" date="2018-08" db="EMBL/GenBank/DDBJ databases">
        <authorList>
            <person name="Khan S.A."/>
        </authorList>
    </citation>
    <scope>NUCLEOTIDE SEQUENCE [LARGE SCALE GENOMIC DNA]</scope>
    <source>
        <strain evidence="1 2">GTF-13</strain>
    </source>
</reference>
<dbReference type="RefSeq" id="WP_125014442.1">
    <property type="nucleotide sequence ID" value="NZ_QWEZ01000001.1"/>
</dbReference>
<dbReference type="Pfam" id="PF12069">
    <property type="entry name" value="DUF3549"/>
    <property type="match status" value="1"/>
</dbReference>
<dbReference type="AlphaFoldDB" id="A0A3P3VQS7"/>
<sequence length="356" mass="39460">MNATGTLTEFLEQSEIRLQVFDMGRRICPLPRQQLLEVELRQRPYPYPFLQQAWLGFLLSDQREGAVPVIWFLKFPLDREGKLVEACRDDFLLRIIKSVGEKLELGSVDPSVDALKETPYAFKPEPERMACFHARAARSLGLPPSSFYPAARDYFAGTALENWPALGLQGIADLCARLDQDHNADHLQRLLPVLPAVPLELLCCCLENEAIDAELTGAIRQRALGLLEEEAPSGLIAALLRGLSHSQAPRIRQPLIDQLLASPIGRDTEILAAIASRCWTDLEEPGRLQRFLEQLALNSAGADCFNRVLLDLMMLPNLQALIMAQFRNPERSEALGQAIGGFLSLGAPAPAPTTLH</sequence>
<comment type="caution">
    <text evidence="1">The sequence shown here is derived from an EMBL/GenBank/DDBJ whole genome shotgun (WGS) entry which is preliminary data.</text>
</comment>
<accession>A0A3P3VQS7</accession>
<evidence type="ECO:0000313" key="1">
    <source>
        <dbReference type="EMBL" id="RRJ84016.1"/>
    </source>
</evidence>
<gene>
    <name evidence="1" type="ORF">D0544_02540</name>
</gene>
<dbReference type="InterPro" id="IPR021936">
    <property type="entry name" value="DUF3549"/>
</dbReference>
<reference evidence="1 2" key="2">
    <citation type="submission" date="2018-12" db="EMBL/GenBank/DDBJ databases">
        <title>Simiduia agarivorans gen. nov., sp. nov., a marine, agarolytic bacterium isolated from shallow coastal water from Keelung, Taiwan.</title>
        <authorList>
            <person name="Shieh W.Y."/>
        </authorList>
    </citation>
    <scope>NUCLEOTIDE SEQUENCE [LARGE SCALE GENOMIC DNA]</scope>
    <source>
        <strain evidence="1 2">GTF-13</strain>
    </source>
</reference>
<name>A0A3P3VQS7_9GAMM</name>